<evidence type="ECO:0000313" key="2">
    <source>
        <dbReference type="Proteomes" id="UP000799441"/>
    </source>
</evidence>
<dbReference type="Proteomes" id="UP000799441">
    <property type="component" value="Unassembled WGS sequence"/>
</dbReference>
<dbReference type="AlphaFoldDB" id="A0A9P4UKC6"/>
<evidence type="ECO:0000313" key="1">
    <source>
        <dbReference type="EMBL" id="KAF2717314.1"/>
    </source>
</evidence>
<accession>A0A9P4UKC6</accession>
<protein>
    <submittedName>
        <fullName evidence="1">Uncharacterized protein</fullName>
    </submittedName>
</protein>
<organism evidence="1 2">
    <name type="scientific">Polychaeton citri CBS 116435</name>
    <dbReference type="NCBI Taxonomy" id="1314669"/>
    <lineage>
        <taxon>Eukaryota</taxon>
        <taxon>Fungi</taxon>
        <taxon>Dikarya</taxon>
        <taxon>Ascomycota</taxon>
        <taxon>Pezizomycotina</taxon>
        <taxon>Dothideomycetes</taxon>
        <taxon>Dothideomycetidae</taxon>
        <taxon>Capnodiales</taxon>
        <taxon>Capnodiaceae</taxon>
        <taxon>Polychaeton</taxon>
    </lineage>
</organism>
<dbReference type="EMBL" id="MU003846">
    <property type="protein sequence ID" value="KAF2717314.1"/>
    <property type="molecule type" value="Genomic_DNA"/>
</dbReference>
<gene>
    <name evidence="1" type="ORF">K431DRAFT_159003</name>
</gene>
<reference evidence="1" key="1">
    <citation type="journal article" date="2020" name="Stud. Mycol.">
        <title>101 Dothideomycetes genomes: a test case for predicting lifestyles and emergence of pathogens.</title>
        <authorList>
            <person name="Haridas S."/>
            <person name="Albert R."/>
            <person name="Binder M."/>
            <person name="Bloem J."/>
            <person name="Labutti K."/>
            <person name="Salamov A."/>
            <person name="Andreopoulos B."/>
            <person name="Baker S."/>
            <person name="Barry K."/>
            <person name="Bills G."/>
            <person name="Bluhm B."/>
            <person name="Cannon C."/>
            <person name="Castanera R."/>
            <person name="Culley D."/>
            <person name="Daum C."/>
            <person name="Ezra D."/>
            <person name="Gonzalez J."/>
            <person name="Henrissat B."/>
            <person name="Kuo A."/>
            <person name="Liang C."/>
            <person name="Lipzen A."/>
            <person name="Lutzoni F."/>
            <person name="Magnuson J."/>
            <person name="Mondo S."/>
            <person name="Nolan M."/>
            <person name="Ohm R."/>
            <person name="Pangilinan J."/>
            <person name="Park H.-J."/>
            <person name="Ramirez L."/>
            <person name="Alfaro M."/>
            <person name="Sun H."/>
            <person name="Tritt A."/>
            <person name="Yoshinaga Y."/>
            <person name="Zwiers L.-H."/>
            <person name="Turgeon B."/>
            <person name="Goodwin S."/>
            <person name="Spatafora J."/>
            <person name="Crous P."/>
            <person name="Grigoriev I."/>
        </authorList>
    </citation>
    <scope>NUCLEOTIDE SEQUENCE</scope>
    <source>
        <strain evidence="1">CBS 116435</strain>
    </source>
</reference>
<comment type="caution">
    <text evidence="1">The sequence shown here is derived from an EMBL/GenBank/DDBJ whole genome shotgun (WGS) entry which is preliminary data.</text>
</comment>
<sequence length="73" mass="8013">MCLVTSSIDNPTFAVAILRPSGTSFKYLDISFQSQYHIVLASRCIVSLQSLLCDLQHATNIIAMLAYGLPTSY</sequence>
<keyword evidence="2" id="KW-1185">Reference proteome</keyword>
<name>A0A9P4UKC6_9PEZI</name>
<proteinExistence type="predicted"/>